<dbReference type="OrthoDB" id="440325at2759"/>
<gene>
    <name evidence="8" type="ORF">BCR42DRAFT_223747</name>
</gene>
<evidence type="ECO:0000256" key="3">
    <source>
        <dbReference type="ARBA" id="ARBA00023027"/>
    </source>
</evidence>
<accession>A0A1X2IP36</accession>
<dbReference type="AlphaFoldDB" id="A0A1X2IP36"/>
<evidence type="ECO:0000259" key="7">
    <source>
        <dbReference type="Pfam" id="PF00171"/>
    </source>
</evidence>
<evidence type="ECO:0000256" key="6">
    <source>
        <dbReference type="SAM" id="Phobius"/>
    </source>
</evidence>
<name>A0A1X2IP36_9FUNG</name>
<feature type="domain" description="Aldehyde dehydrogenase" evidence="7">
    <location>
        <begin position="30"/>
        <end position="442"/>
    </location>
</feature>
<comment type="similarity">
    <text evidence="1 4">Belongs to the aldehyde dehydrogenase family.</text>
</comment>
<dbReference type="GO" id="GO:0004029">
    <property type="term" value="F:aldehyde dehydrogenase (NAD+) activity"/>
    <property type="evidence" value="ECO:0007669"/>
    <property type="project" value="TreeGrafter"/>
</dbReference>
<feature type="active site" evidence="5">
    <location>
        <position position="255"/>
    </location>
</feature>
<dbReference type="SUPFAM" id="SSF53720">
    <property type="entry name" value="ALDH-like"/>
    <property type="match status" value="1"/>
</dbReference>
<dbReference type="InterPro" id="IPR012394">
    <property type="entry name" value="Aldehyde_DH_NAD(P)"/>
</dbReference>
<dbReference type="GO" id="GO:0005737">
    <property type="term" value="C:cytoplasm"/>
    <property type="evidence" value="ECO:0007669"/>
    <property type="project" value="TreeGrafter"/>
</dbReference>
<dbReference type="FunFam" id="3.40.309.10:FF:000003">
    <property type="entry name" value="Aldehyde dehydrogenase"/>
    <property type="match status" value="1"/>
</dbReference>
<dbReference type="InterPro" id="IPR016162">
    <property type="entry name" value="Ald_DH_N"/>
</dbReference>
<comment type="caution">
    <text evidence="8">The sequence shown here is derived from an EMBL/GenBank/DDBJ whole genome shotgun (WGS) entry which is preliminary data.</text>
</comment>
<keyword evidence="9" id="KW-1185">Reference proteome</keyword>
<keyword evidence="2 4" id="KW-0560">Oxidoreductase</keyword>
<dbReference type="Gene3D" id="3.40.309.10">
    <property type="entry name" value="Aldehyde Dehydrogenase, Chain A, domain 2"/>
    <property type="match status" value="1"/>
</dbReference>
<dbReference type="FunFam" id="3.40.605.10:FF:000004">
    <property type="entry name" value="Aldehyde dehydrogenase"/>
    <property type="match status" value="1"/>
</dbReference>
<protein>
    <recommendedName>
        <fullName evidence="4">Aldehyde dehydrogenase</fullName>
    </recommendedName>
</protein>
<dbReference type="PANTHER" id="PTHR43570:SF16">
    <property type="entry name" value="ALDEHYDE DEHYDROGENASE TYPE III, ISOFORM Q"/>
    <property type="match status" value="1"/>
</dbReference>
<proteinExistence type="inferred from homology"/>
<reference evidence="8 9" key="1">
    <citation type="submission" date="2016-07" db="EMBL/GenBank/DDBJ databases">
        <title>Pervasive Adenine N6-methylation of Active Genes in Fungi.</title>
        <authorList>
            <consortium name="DOE Joint Genome Institute"/>
            <person name="Mondo S.J."/>
            <person name="Dannebaum R.O."/>
            <person name="Kuo R.C."/>
            <person name="Labutti K."/>
            <person name="Haridas S."/>
            <person name="Kuo A."/>
            <person name="Salamov A."/>
            <person name="Ahrendt S.R."/>
            <person name="Lipzen A."/>
            <person name="Sullivan W."/>
            <person name="Andreopoulos W.B."/>
            <person name="Clum A."/>
            <person name="Lindquist E."/>
            <person name="Daum C."/>
            <person name="Ramamoorthy G.K."/>
            <person name="Gryganskyi A."/>
            <person name="Culley D."/>
            <person name="Magnuson J.K."/>
            <person name="James T.Y."/>
            <person name="O'Malley M.A."/>
            <person name="Stajich J.E."/>
            <person name="Spatafora J.W."/>
            <person name="Visel A."/>
            <person name="Grigoriev I.V."/>
        </authorList>
    </citation>
    <scope>NUCLEOTIDE SEQUENCE [LARGE SCALE GENOMIC DNA]</scope>
    <source>
        <strain evidence="8 9">NRRL 1336</strain>
    </source>
</reference>
<dbReference type="Gene3D" id="3.40.605.10">
    <property type="entry name" value="Aldehyde Dehydrogenase, Chain A, domain 1"/>
    <property type="match status" value="1"/>
</dbReference>
<dbReference type="STRING" id="90262.A0A1X2IP36"/>
<evidence type="ECO:0000313" key="9">
    <source>
        <dbReference type="Proteomes" id="UP000193560"/>
    </source>
</evidence>
<evidence type="ECO:0000256" key="1">
    <source>
        <dbReference type="ARBA" id="ARBA00009986"/>
    </source>
</evidence>
<dbReference type="InterPro" id="IPR016163">
    <property type="entry name" value="Ald_DH_C"/>
</dbReference>
<keyword evidence="6" id="KW-0472">Membrane</keyword>
<evidence type="ECO:0000313" key="8">
    <source>
        <dbReference type="EMBL" id="ORZ19777.1"/>
    </source>
</evidence>
<keyword evidence="6" id="KW-0812">Transmembrane</keyword>
<dbReference type="Pfam" id="PF00171">
    <property type="entry name" value="Aldedh"/>
    <property type="match status" value="1"/>
</dbReference>
<dbReference type="EMBL" id="MCGE01000007">
    <property type="protein sequence ID" value="ORZ19777.1"/>
    <property type="molecule type" value="Genomic_DNA"/>
</dbReference>
<dbReference type="Proteomes" id="UP000193560">
    <property type="component" value="Unassembled WGS sequence"/>
</dbReference>
<dbReference type="PIRSF" id="PIRSF036492">
    <property type="entry name" value="ALDH"/>
    <property type="match status" value="1"/>
</dbReference>
<dbReference type="PANTHER" id="PTHR43570">
    <property type="entry name" value="ALDEHYDE DEHYDROGENASE"/>
    <property type="match status" value="1"/>
</dbReference>
<evidence type="ECO:0000256" key="5">
    <source>
        <dbReference type="PIRSR" id="PIRSR036492-1"/>
    </source>
</evidence>
<dbReference type="InterPro" id="IPR016160">
    <property type="entry name" value="Ald_DH_CS_CYS"/>
</dbReference>
<evidence type="ECO:0000256" key="2">
    <source>
        <dbReference type="ARBA" id="ARBA00023002"/>
    </source>
</evidence>
<feature type="transmembrane region" description="Helical" evidence="6">
    <location>
        <begin position="487"/>
        <end position="503"/>
    </location>
</feature>
<feature type="active site" evidence="5">
    <location>
        <position position="221"/>
    </location>
</feature>
<dbReference type="InterPro" id="IPR015590">
    <property type="entry name" value="Aldehyde_DH_dom"/>
</dbReference>
<dbReference type="GO" id="GO:0006081">
    <property type="term" value="P:aldehyde metabolic process"/>
    <property type="evidence" value="ECO:0007669"/>
    <property type="project" value="InterPro"/>
</dbReference>
<keyword evidence="6" id="KW-1133">Transmembrane helix</keyword>
<sequence>MTSPLEYTSIETIVDSVDCLRGNFVTGKSRDLTWRKHYIQRIYDMVKENEEQLYEALAKDMNKPRLEAFVGDISPVLEECVYYIDNIDQLVKDKKVKSRSFVNNATSTNLIRKDPLGLVLIFGAWNFPLQLTLVPLVAAVAAGNTVILKPSEISMHTSALLTSLFPLYLNPNLYRIVNGGVEESTTLLSHRFDHIFYTGSAHVGKIVMEAAAKHLTPVTLELGGKCPAIVTEDVDIDTVAQRIAFGKFYNGGQACVAADYVLIHESELDAFVDAFKKTVKKWFGDDPRSSHDLARMVSVKHFDHVAGLVHRRQSGDIAIGGDMDRDECYIAPTLIINIEYSESVLMGDEIFGPVLPVLVYKKVNDAISYVNRKHSPLALYIFSKNKKIIDKILKTTQSGGVLVNDTMMHQAEYSLPFGGIGNSGMGNYHGDKSFDTFTHERSIMIKSQRMESLMQVRYPPYTDKNLSLLRRLLSTHPWLYYYKIHKTGYRISFLLIIALVIFLRKRW</sequence>
<evidence type="ECO:0000256" key="4">
    <source>
        <dbReference type="PIRNR" id="PIRNR036492"/>
    </source>
</evidence>
<keyword evidence="3" id="KW-0520">NAD</keyword>
<dbReference type="InterPro" id="IPR016161">
    <property type="entry name" value="Ald_DH/histidinol_DH"/>
</dbReference>
<organism evidence="8 9">
    <name type="scientific">Absidia repens</name>
    <dbReference type="NCBI Taxonomy" id="90262"/>
    <lineage>
        <taxon>Eukaryota</taxon>
        <taxon>Fungi</taxon>
        <taxon>Fungi incertae sedis</taxon>
        <taxon>Mucoromycota</taxon>
        <taxon>Mucoromycotina</taxon>
        <taxon>Mucoromycetes</taxon>
        <taxon>Mucorales</taxon>
        <taxon>Cunninghamellaceae</taxon>
        <taxon>Absidia</taxon>
    </lineage>
</organism>
<dbReference type="PROSITE" id="PS00070">
    <property type="entry name" value="ALDEHYDE_DEHYDR_CYS"/>
    <property type="match status" value="1"/>
</dbReference>